<dbReference type="Proteomes" id="UP000295444">
    <property type="component" value="Unassembled WGS sequence"/>
</dbReference>
<accession>A0A4R6SLH6</accession>
<comment type="caution">
    <text evidence="3">The sequence shown here is derived from an EMBL/GenBank/DDBJ whole genome shotgun (WGS) entry which is preliminary data.</text>
</comment>
<proteinExistence type="predicted"/>
<dbReference type="SUPFAM" id="SSF53850">
    <property type="entry name" value="Periplasmic binding protein-like II"/>
    <property type="match status" value="1"/>
</dbReference>
<evidence type="ECO:0000259" key="2">
    <source>
        <dbReference type="Pfam" id="PF00496"/>
    </source>
</evidence>
<dbReference type="PANTHER" id="PTHR30290">
    <property type="entry name" value="PERIPLASMIC BINDING COMPONENT OF ABC TRANSPORTER"/>
    <property type="match status" value="1"/>
</dbReference>
<sequence length="573" mass="59982">MRSRAGSLLGALVAVLVLVSLFATACTGTPPVPVVTTSVPPVSPGLSTDLGEIVVGMDSVAGGYNPHKVADQSAITSAMANLMLPSVFRPAADGTEQLDKTLMVSADVTNSKPYTVTYQLRGDASWSDGAPVAAEDFVYLWEQLRGAQGVVDGAGYRLISNISAREAGKVVEVTFAQPYPGWRTLFAALLPAHLLKDAPGGWASALQDSFPATAGQFSVKTMDVGRGEIILQRNDRYWETPALPERLVLRRGDQTDLVDALRTKHDHVVLASTDSVGVEQLKALGSAIKIYTVPRPTVASVLLRPEGPELSDGHVRSAIAAFLDRDQLIAAGTGGGPSARLRADALVLAPSRSGYKATIPADKWPAKKDVSGAEGLLTEAGYKKTSGVWLKDGRPLDVTVAAPADNEPYQKMAQELQRELSAAGVQVRLVSPTAAQLVTLLAAPVPQGQVTNTEGAIDIALLPRPAGGDPAAVLADDFGCMRSGESAQYTPANLAGYCDTGQQAAIDAALTGATLLPDTLSQLEPQLWRDAIVIPLYQESDSLAVRPEMSGVGVGAPLAGPFSGVAGWQRTRG</sequence>
<evidence type="ECO:0000313" key="3">
    <source>
        <dbReference type="EMBL" id="TDQ04152.1"/>
    </source>
</evidence>
<dbReference type="CDD" id="cd08501">
    <property type="entry name" value="PBP2_Lpqw"/>
    <property type="match status" value="1"/>
</dbReference>
<dbReference type="PANTHER" id="PTHR30290:SF65">
    <property type="entry name" value="MONOACYL PHOSPHATIDYLINOSITOL TETRAMANNOSIDE-BINDING PROTEIN LPQW-RELATED"/>
    <property type="match status" value="1"/>
</dbReference>
<dbReference type="EMBL" id="SNXZ01000001">
    <property type="protein sequence ID" value="TDQ04152.1"/>
    <property type="molecule type" value="Genomic_DNA"/>
</dbReference>
<organism evidence="3 4">
    <name type="scientific">Labedaea rhizosphaerae</name>
    <dbReference type="NCBI Taxonomy" id="598644"/>
    <lineage>
        <taxon>Bacteria</taxon>
        <taxon>Bacillati</taxon>
        <taxon>Actinomycetota</taxon>
        <taxon>Actinomycetes</taxon>
        <taxon>Pseudonocardiales</taxon>
        <taxon>Pseudonocardiaceae</taxon>
        <taxon>Labedaea</taxon>
    </lineage>
</organism>
<keyword evidence="1" id="KW-0732">Signal</keyword>
<keyword evidence="4" id="KW-1185">Reference proteome</keyword>
<dbReference type="Gene3D" id="3.10.105.10">
    <property type="entry name" value="Dipeptide-binding Protein, Domain 3"/>
    <property type="match status" value="1"/>
</dbReference>
<dbReference type="InterPro" id="IPR000914">
    <property type="entry name" value="SBP_5_dom"/>
</dbReference>
<dbReference type="Pfam" id="PF00496">
    <property type="entry name" value="SBP_bac_5"/>
    <property type="match status" value="1"/>
</dbReference>
<feature type="signal peptide" evidence="1">
    <location>
        <begin position="1"/>
        <end position="25"/>
    </location>
</feature>
<dbReference type="InterPro" id="IPR039424">
    <property type="entry name" value="SBP_5"/>
</dbReference>
<dbReference type="PROSITE" id="PS51257">
    <property type="entry name" value="PROKAR_LIPOPROTEIN"/>
    <property type="match status" value="1"/>
</dbReference>
<evidence type="ECO:0000256" key="1">
    <source>
        <dbReference type="SAM" id="SignalP"/>
    </source>
</evidence>
<feature type="domain" description="Solute-binding protein family 5" evidence="2">
    <location>
        <begin position="114"/>
        <end position="446"/>
    </location>
</feature>
<dbReference type="GO" id="GO:1904680">
    <property type="term" value="F:peptide transmembrane transporter activity"/>
    <property type="evidence" value="ECO:0007669"/>
    <property type="project" value="TreeGrafter"/>
</dbReference>
<dbReference type="RefSeq" id="WP_243753746.1">
    <property type="nucleotide sequence ID" value="NZ_SNXZ01000001.1"/>
</dbReference>
<evidence type="ECO:0000313" key="4">
    <source>
        <dbReference type="Proteomes" id="UP000295444"/>
    </source>
</evidence>
<feature type="chain" id="PRO_5020493496" evidence="1">
    <location>
        <begin position="26"/>
        <end position="573"/>
    </location>
</feature>
<name>A0A4R6SLH6_LABRH</name>
<reference evidence="3 4" key="1">
    <citation type="submission" date="2019-03" db="EMBL/GenBank/DDBJ databases">
        <title>Genomic Encyclopedia of Type Strains, Phase IV (KMG-IV): sequencing the most valuable type-strain genomes for metagenomic binning, comparative biology and taxonomic classification.</title>
        <authorList>
            <person name="Goeker M."/>
        </authorList>
    </citation>
    <scope>NUCLEOTIDE SEQUENCE [LARGE SCALE GENOMIC DNA]</scope>
    <source>
        <strain evidence="3 4">DSM 45361</strain>
    </source>
</reference>
<protein>
    <submittedName>
        <fullName evidence="3">ABC-type transport system substrate-binding protein</fullName>
    </submittedName>
</protein>
<dbReference type="Gene3D" id="3.90.76.10">
    <property type="entry name" value="Dipeptide-binding Protein, Domain 1"/>
    <property type="match status" value="1"/>
</dbReference>
<gene>
    <name evidence="3" type="ORF">EV186_10193</name>
</gene>
<dbReference type="AlphaFoldDB" id="A0A4R6SLH6"/>
<dbReference type="GO" id="GO:0015833">
    <property type="term" value="P:peptide transport"/>
    <property type="evidence" value="ECO:0007669"/>
    <property type="project" value="TreeGrafter"/>
</dbReference>